<dbReference type="NCBIfam" id="NF012211">
    <property type="entry name" value="tand_rpt_95"/>
    <property type="match status" value="1"/>
</dbReference>
<feature type="domain" description="CshA" evidence="1">
    <location>
        <begin position="717"/>
        <end position="772"/>
    </location>
</feature>
<feature type="domain" description="CshA" evidence="1">
    <location>
        <begin position="592"/>
        <end position="664"/>
    </location>
</feature>
<proteinExistence type="predicted"/>
<dbReference type="Gene3D" id="2.60.40.2810">
    <property type="match status" value="1"/>
</dbReference>
<feature type="domain" description="CshA" evidence="1">
    <location>
        <begin position="164"/>
        <end position="232"/>
    </location>
</feature>
<dbReference type="EMBL" id="QGKL01000044">
    <property type="protein sequence ID" value="PWQ92999.1"/>
    <property type="molecule type" value="Genomic_DNA"/>
</dbReference>
<feature type="domain" description="CshA" evidence="1">
    <location>
        <begin position="814"/>
        <end position="879"/>
    </location>
</feature>
<dbReference type="InterPro" id="IPR026395">
    <property type="entry name" value="CshA_fibril"/>
</dbReference>
<feature type="domain" description="CshA" evidence="1">
    <location>
        <begin position="393"/>
        <end position="442"/>
    </location>
</feature>
<feature type="domain" description="CshA" evidence="1">
    <location>
        <begin position="503"/>
        <end position="550"/>
    </location>
</feature>
<feature type="domain" description="CshA" evidence="1">
    <location>
        <begin position="269"/>
        <end position="334"/>
    </location>
</feature>
<keyword evidence="3" id="KW-1185">Reference proteome</keyword>
<name>A0A317C3Z6_9GAMM</name>
<dbReference type="AlphaFoldDB" id="A0A317C3Z6"/>
<reference evidence="2 3" key="1">
    <citation type="submission" date="2018-05" db="EMBL/GenBank/DDBJ databases">
        <title>Leucothrix arctica sp. nov., isolated from Arctic seawater.</title>
        <authorList>
            <person name="Choi A."/>
            <person name="Baek K."/>
        </authorList>
    </citation>
    <scope>NUCLEOTIDE SEQUENCE [LARGE SCALE GENOMIC DNA]</scope>
    <source>
        <strain evidence="2 3">IMCC9719</strain>
    </source>
</reference>
<gene>
    <name evidence="2" type="ORF">DKT75_21715</name>
</gene>
<protein>
    <recommendedName>
        <fullName evidence="1">CshA domain-containing protein</fullName>
    </recommendedName>
</protein>
<comment type="caution">
    <text evidence="2">The sequence shown here is derived from an EMBL/GenBank/DDBJ whole genome shotgun (WGS) entry which is preliminary data.</text>
</comment>
<evidence type="ECO:0000259" key="1">
    <source>
        <dbReference type="Pfam" id="PF19076"/>
    </source>
</evidence>
<feature type="domain" description="CshA" evidence="1">
    <location>
        <begin position="53"/>
        <end position="118"/>
    </location>
</feature>
<accession>A0A317C3Z6</accession>
<evidence type="ECO:0000313" key="3">
    <source>
        <dbReference type="Proteomes" id="UP000245506"/>
    </source>
</evidence>
<dbReference type="NCBIfam" id="TIGR04225">
    <property type="entry name" value="CshA_fibril_rpt"/>
    <property type="match status" value="3"/>
</dbReference>
<sequence length="950" mass="96658">MNDNDGNTSNEATLTVTYGTAPVAVDDLATNPGTPSPTNPTILVLVGGNDSDSDGTIDPATVDLDPTTQGIDATFTNGEGTYAVDAAGNVTFTPNATLASNPTPIAYTVNDNDGNTSNEATLTIAYGNEPVAMDDTATNLGVPSPTDPTTLPLVGSNDSDPDGTIDPATVDLDPTTPAVDASFTNADGTYTVDAAGNVTFTPSATLTGNPTPIAYTVNDNDGNTSNEATLTVTYGTAPVAVDDFEANLGVPSPANPTTLPLVGSNDSDPDGTIDPSTIDLDPTTSAIETSFTNADGNYVVDAAGNVTFTPSATLTGNPTPIAYTVNDNDGNTSNEASLTVTYGTAPVAVDDLATNPGAPSPTNPTILVLVGGNDSDLDGTIDPATVDLDPTTPGIDSTFTNGDGTYAVDEAGNVTFTPSATLTGNPTPIAYTVNDNDGNTSNEATLTIAYGSDPVAMNDTATNVGAPSPTNPTILPLVGSNDSDPDGMINPATIDLNPTTPGIDSVFTNDDGMYRLDAAGNVTFTPSATLTGNPAPITYTVNDNDGNTSNEATLTIAYGNKPVATDDEATNLGISSPINPTTLTLVGSNDSDPDGTIDPSTVDLDPTTPWVDTTLINADGTYNVDALGNVIFTPNATLTGNPAPITYTVNDNDANTSNEATLTVTYGVAPVAVDDLEANSGTPSPTNPTILPLVGGNDSDADGTIDPATLDLNPTTPGIDSVFTNDDGMYRADTLGNVTFTPNETLIANPTPITYTVSDNAGNVSNEATLTVTYGTAPVAVADVKANLGTASPTNPTTLPLVGSNDSAPDGTIDPATVDLDPTTPWVDSTLINEDGTYNVDELGNVTFTPNEAFSGNPTPITYTVNDSDGNTSNEATLTITYGAAPIAMDDVEANLGAPSSTNPTTLLAVVGNDLDFDSTIDPATVDLDQQQPVLIQALRMMMVRTPLML</sequence>
<dbReference type="Pfam" id="PF19076">
    <property type="entry name" value="CshA_repeat"/>
    <property type="match status" value="8"/>
</dbReference>
<dbReference type="Proteomes" id="UP000245506">
    <property type="component" value="Unassembled WGS sequence"/>
</dbReference>
<evidence type="ECO:0000313" key="2">
    <source>
        <dbReference type="EMBL" id="PWQ92999.1"/>
    </source>
</evidence>
<organism evidence="2 3">
    <name type="scientific">Leucothrix arctica</name>
    <dbReference type="NCBI Taxonomy" id="1481894"/>
    <lineage>
        <taxon>Bacteria</taxon>
        <taxon>Pseudomonadati</taxon>
        <taxon>Pseudomonadota</taxon>
        <taxon>Gammaproteobacteria</taxon>
        <taxon>Thiotrichales</taxon>
        <taxon>Thiotrichaceae</taxon>
        <taxon>Leucothrix</taxon>
    </lineage>
</organism>